<evidence type="ECO:0000313" key="2">
    <source>
        <dbReference type="Proteomes" id="UP000887540"/>
    </source>
</evidence>
<name>A0A914EA96_9BILA</name>
<proteinExistence type="predicted"/>
<keyword evidence="1" id="KW-0175">Coiled coil</keyword>
<accession>A0A914EA96</accession>
<evidence type="ECO:0000313" key="3">
    <source>
        <dbReference type="WBParaSite" id="ACRNAN_scaffold664.g9211.t1"/>
    </source>
</evidence>
<sequence length="344" mass="40146">MLIRTLSNVFTRSLNISSPSRIFTAQCCSNFILVGTSSASITDQKRFVTRDSRENLKSNEENKNVKKPQPWQEIVYKPNVKIRVYLNLVEDQSGKSIQFGEIHRRTKVGSDIFLSIPAAKILHRELAILWDWILENVPRRGIASGPDNYFYPRITEPEGVIYERKFVDNLNLLYTLELLGWKPGIHQRKKLLRLTKWDTYEGKQIKVRTLNIPHEIVGKTSARLGKVIRQVDPEWELPKEKRDLSKKTAAQMEIIEKRRAKLKNYKKRMRNQLKQLKKSRAFPRAPQRIKKPYKDLTPYEKELHQTYYQLVEKGFKGVKDKLRYAAENPQSEGLGQDGSKSNPI</sequence>
<dbReference type="Proteomes" id="UP000887540">
    <property type="component" value="Unplaced"/>
</dbReference>
<dbReference type="AlphaFoldDB" id="A0A914EA96"/>
<dbReference type="WBParaSite" id="ACRNAN_scaffold664.g9211.t1">
    <property type="protein sequence ID" value="ACRNAN_scaffold664.g9211.t1"/>
    <property type="gene ID" value="ACRNAN_scaffold664.g9211"/>
</dbReference>
<protein>
    <submittedName>
        <fullName evidence="3">Uncharacterized protein</fullName>
    </submittedName>
</protein>
<evidence type="ECO:0000256" key="1">
    <source>
        <dbReference type="SAM" id="Coils"/>
    </source>
</evidence>
<feature type="coiled-coil region" evidence="1">
    <location>
        <begin position="252"/>
        <end position="279"/>
    </location>
</feature>
<reference evidence="3" key="1">
    <citation type="submission" date="2022-11" db="UniProtKB">
        <authorList>
            <consortium name="WormBaseParasite"/>
        </authorList>
    </citation>
    <scope>IDENTIFICATION</scope>
</reference>
<keyword evidence="2" id="KW-1185">Reference proteome</keyword>
<organism evidence="2 3">
    <name type="scientific">Acrobeloides nanus</name>
    <dbReference type="NCBI Taxonomy" id="290746"/>
    <lineage>
        <taxon>Eukaryota</taxon>
        <taxon>Metazoa</taxon>
        <taxon>Ecdysozoa</taxon>
        <taxon>Nematoda</taxon>
        <taxon>Chromadorea</taxon>
        <taxon>Rhabditida</taxon>
        <taxon>Tylenchina</taxon>
        <taxon>Cephalobomorpha</taxon>
        <taxon>Cephaloboidea</taxon>
        <taxon>Cephalobidae</taxon>
        <taxon>Acrobeloides</taxon>
    </lineage>
</organism>